<keyword evidence="2" id="KW-1185">Reference proteome</keyword>
<gene>
    <name evidence="1" type="ORF">KIW84_074309</name>
</gene>
<sequence length="118" mass="13769">NKITNLMKSPHLIKEMKSIFAFFILFYLFLVADLSYASKDLGDYWKNMMNDEPMPEAIKELVQNPEVTDAGKNNNFILDFDVRPNVILYHTHVESKKQHILVKNSEQEEFHGVTEKHG</sequence>
<dbReference type="Proteomes" id="UP001058974">
    <property type="component" value="Chromosome 7"/>
</dbReference>
<proteinExistence type="predicted"/>
<organism evidence="1 2">
    <name type="scientific">Pisum sativum</name>
    <name type="common">Garden pea</name>
    <name type="synonym">Lathyrus oleraceus</name>
    <dbReference type="NCBI Taxonomy" id="3888"/>
    <lineage>
        <taxon>Eukaryota</taxon>
        <taxon>Viridiplantae</taxon>
        <taxon>Streptophyta</taxon>
        <taxon>Embryophyta</taxon>
        <taxon>Tracheophyta</taxon>
        <taxon>Spermatophyta</taxon>
        <taxon>Magnoliopsida</taxon>
        <taxon>eudicotyledons</taxon>
        <taxon>Gunneridae</taxon>
        <taxon>Pentapetalae</taxon>
        <taxon>rosids</taxon>
        <taxon>fabids</taxon>
        <taxon>Fabales</taxon>
        <taxon>Fabaceae</taxon>
        <taxon>Papilionoideae</taxon>
        <taxon>50 kb inversion clade</taxon>
        <taxon>NPAAA clade</taxon>
        <taxon>Hologalegina</taxon>
        <taxon>IRL clade</taxon>
        <taxon>Fabeae</taxon>
        <taxon>Lathyrus</taxon>
    </lineage>
</organism>
<accession>A0A9D4VTV0</accession>
<dbReference type="InterPro" id="IPR024489">
    <property type="entry name" value="Organ_specific_prot"/>
</dbReference>
<reference evidence="1 2" key="1">
    <citation type="journal article" date="2022" name="Nat. Genet.">
        <title>Improved pea reference genome and pan-genome highlight genomic features and evolutionary characteristics.</title>
        <authorList>
            <person name="Yang T."/>
            <person name="Liu R."/>
            <person name="Luo Y."/>
            <person name="Hu S."/>
            <person name="Wang D."/>
            <person name="Wang C."/>
            <person name="Pandey M.K."/>
            <person name="Ge S."/>
            <person name="Xu Q."/>
            <person name="Li N."/>
            <person name="Li G."/>
            <person name="Huang Y."/>
            <person name="Saxena R.K."/>
            <person name="Ji Y."/>
            <person name="Li M."/>
            <person name="Yan X."/>
            <person name="He Y."/>
            <person name="Liu Y."/>
            <person name="Wang X."/>
            <person name="Xiang C."/>
            <person name="Varshney R.K."/>
            <person name="Ding H."/>
            <person name="Gao S."/>
            <person name="Zong X."/>
        </authorList>
    </citation>
    <scope>NUCLEOTIDE SEQUENCE [LARGE SCALE GENOMIC DNA]</scope>
    <source>
        <strain evidence="1 2">cv. Zhongwan 6</strain>
    </source>
</reference>
<evidence type="ECO:0000313" key="2">
    <source>
        <dbReference type="Proteomes" id="UP001058974"/>
    </source>
</evidence>
<dbReference type="PANTHER" id="PTHR33731:SF17">
    <property type="entry name" value="ORGAN-SPECIFIC PROTEIN P4-LIKE"/>
    <property type="match status" value="1"/>
</dbReference>
<protein>
    <recommendedName>
        <fullName evidence="3">Organ specific protein</fullName>
    </recommendedName>
</protein>
<name>A0A9D4VTV0_PEA</name>
<dbReference type="Gramene" id="Psat07G0430900-T1">
    <property type="protein sequence ID" value="KAI5388570.1"/>
    <property type="gene ID" value="KIW84_074309"/>
</dbReference>
<feature type="non-terminal residue" evidence="1">
    <location>
        <position position="118"/>
    </location>
</feature>
<comment type="caution">
    <text evidence="1">The sequence shown here is derived from an EMBL/GenBank/DDBJ whole genome shotgun (WGS) entry which is preliminary data.</text>
</comment>
<dbReference type="PANTHER" id="PTHR33731">
    <property type="entry name" value="PROTEIN, PUTATIVE-RELATED"/>
    <property type="match status" value="1"/>
</dbReference>
<dbReference type="AlphaFoldDB" id="A0A9D4VTV0"/>
<evidence type="ECO:0008006" key="3">
    <source>
        <dbReference type="Google" id="ProtNLM"/>
    </source>
</evidence>
<dbReference type="EMBL" id="JAMSHJ010000007">
    <property type="protein sequence ID" value="KAI5388570.1"/>
    <property type="molecule type" value="Genomic_DNA"/>
</dbReference>
<evidence type="ECO:0000313" key="1">
    <source>
        <dbReference type="EMBL" id="KAI5388570.1"/>
    </source>
</evidence>
<dbReference type="Pfam" id="PF10950">
    <property type="entry name" value="Organ_specific"/>
    <property type="match status" value="1"/>
</dbReference>